<dbReference type="Proteomes" id="UP000828390">
    <property type="component" value="Unassembled WGS sequence"/>
</dbReference>
<name>A0A9D4HKM7_DREPO</name>
<comment type="caution">
    <text evidence="2">The sequence shown here is derived from an EMBL/GenBank/DDBJ whole genome shotgun (WGS) entry which is preliminary data.</text>
</comment>
<keyword evidence="1" id="KW-0812">Transmembrane</keyword>
<organism evidence="2 3">
    <name type="scientific">Dreissena polymorpha</name>
    <name type="common">Zebra mussel</name>
    <name type="synonym">Mytilus polymorpha</name>
    <dbReference type="NCBI Taxonomy" id="45954"/>
    <lineage>
        <taxon>Eukaryota</taxon>
        <taxon>Metazoa</taxon>
        <taxon>Spiralia</taxon>
        <taxon>Lophotrochozoa</taxon>
        <taxon>Mollusca</taxon>
        <taxon>Bivalvia</taxon>
        <taxon>Autobranchia</taxon>
        <taxon>Heteroconchia</taxon>
        <taxon>Euheterodonta</taxon>
        <taxon>Imparidentia</taxon>
        <taxon>Neoheterodontei</taxon>
        <taxon>Myida</taxon>
        <taxon>Dreissenoidea</taxon>
        <taxon>Dreissenidae</taxon>
        <taxon>Dreissena</taxon>
    </lineage>
</organism>
<feature type="transmembrane region" description="Helical" evidence="1">
    <location>
        <begin position="31"/>
        <end position="50"/>
    </location>
</feature>
<accession>A0A9D4HKM7</accession>
<sequence length="55" mass="6248">MNRGQYGVTRVFLLLQQTCTYTRRTSSATSFFVWALSIGPVFCLVVRAHFCEALT</sequence>
<protein>
    <submittedName>
        <fullName evidence="2">Uncharacterized protein</fullName>
    </submittedName>
</protein>
<proteinExistence type="predicted"/>
<dbReference type="AlphaFoldDB" id="A0A9D4HKM7"/>
<evidence type="ECO:0000313" key="3">
    <source>
        <dbReference type="Proteomes" id="UP000828390"/>
    </source>
</evidence>
<evidence type="ECO:0000256" key="1">
    <source>
        <dbReference type="SAM" id="Phobius"/>
    </source>
</evidence>
<keyword evidence="1" id="KW-0472">Membrane</keyword>
<evidence type="ECO:0000313" key="2">
    <source>
        <dbReference type="EMBL" id="KAH3722042.1"/>
    </source>
</evidence>
<dbReference type="EMBL" id="JAIWYP010000013">
    <property type="protein sequence ID" value="KAH3722042.1"/>
    <property type="molecule type" value="Genomic_DNA"/>
</dbReference>
<reference evidence="2" key="1">
    <citation type="journal article" date="2019" name="bioRxiv">
        <title>The Genome of the Zebra Mussel, Dreissena polymorpha: A Resource for Invasive Species Research.</title>
        <authorList>
            <person name="McCartney M.A."/>
            <person name="Auch B."/>
            <person name="Kono T."/>
            <person name="Mallez S."/>
            <person name="Zhang Y."/>
            <person name="Obille A."/>
            <person name="Becker A."/>
            <person name="Abrahante J.E."/>
            <person name="Garbe J."/>
            <person name="Badalamenti J.P."/>
            <person name="Herman A."/>
            <person name="Mangelson H."/>
            <person name="Liachko I."/>
            <person name="Sullivan S."/>
            <person name="Sone E.D."/>
            <person name="Koren S."/>
            <person name="Silverstein K.A.T."/>
            <person name="Beckman K.B."/>
            <person name="Gohl D.M."/>
        </authorList>
    </citation>
    <scope>NUCLEOTIDE SEQUENCE</scope>
    <source>
        <strain evidence="2">Duluth1</strain>
        <tissue evidence="2">Whole animal</tissue>
    </source>
</reference>
<gene>
    <name evidence="2" type="ORF">DPMN_064991</name>
</gene>
<keyword evidence="3" id="KW-1185">Reference proteome</keyword>
<keyword evidence="1" id="KW-1133">Transmembrane helix</keyword>
<reference evidence="2" key="2">
    <citation type="submission" date="2020-11" db="EMBL/GenBank/DDBJ databases">
        <authorList>
            <person name="McCartney M.A."/>
            <person name="Auch B."/>
            <person name="Kono T."/>
            <person name="Mallez S."/>
            <person name="Becker A."/>
            <person name="Gohl D.M."/>
            <person name="Silverstein K.A.T."/>
            <person name="Koren S."/>
            <person name="Bechman K.B."/>
            <person name="Herman A."/>
            <person name="Abrahante J.E."/>
            <person name="Garbe J."/>
        </authorList>
    </citation>
    <scope>NUCLEOTIDE SEQUENCE</scope>
    <source>
        <strain evidence="2">Duluth1</strain>
        <tissue evidence="2">Whole animal</tissue>
    </source>
</reference>